<sequence>MSQGLSPHTLKQWQSLLSQLPQQPNAHDLQRLQDMAGLLLEQLEDHPDYTQGTLRLTAYHWPPAQAFSLLSALNCALLCQHQRWNKVAANQLVCAAFCLTPKGSPKGLFALLQQLSQPLWFTSLKAVSRLLPHRQKQGFWPALNKLTSPGALLMLASLITLAQLNPKQPLEHGLNNLARRLPTAFYPLLAQWLTYPSNMPPGQWVHDNEDQPYLVLSLTLSERLLIPLKAGGQSVAEDKGRWLEQHRLQSVVQAPNIEPQAYQALWQQQWQEDCEGKSLCHPPQQSSYPVSRPPAKLMAIQKLLDRPQVDVATVAEHIASEGFLAHQLRYRASRNSRMRLEVREVKHALLFEGFERTRQLLLQQALISRLNQHFYPLQDNLLQLTILVAEMLSLLAQQTGRLLPEEATSLGYFACGGLFTCSRFKRLTRLPPSGEQGHRLDQLIALPGNEFVQHSIRLARSWGLEKSFVGAIEQHAELPESRSNNATSQHASLLGLALALSHGAYFDRAPASLTQQYIDQACNQLELTPSRLATLQQQALAQAGCYCPC</sequence>
<dbReference type="SUPFAM" id="SSF109604">
    <property type="entry name" value="HD-domain/PDEase-like"/>
    <property type="match status" value="1"/>
</dbReference>
<dbReference type="Pfam" id="PF08668">
    <property type="entry name" value="HDOD"/>
    <property type="match status" value="1"/>
</dbReference>
<dbReference type="OrthoDB" id="6378569at2"/>
<dbReference type="AlphaFoldDB" id="A0A2S2E4P8"/>
<dbReference type="RefSeq" id="WP_109340187.1">
    <property type="nucleotide sequence ID" value="NZ_CP029347.1"/>
</dbReference>
<dbReference type="Proteomes" id="UP000245728">
    <property type="component" value="Chromosome"/>
</dbReference>
<organism evidence="2 3">
    <name type="scientific">Saliniradius amylolyticus</name>
    <dbReference type="NCBI Taxonomy" id="2183582"/>
    <lineage>
        <taxon>Bacteria</taxon>
        <taxon>Pseudomonadati</taxon>
        <taxon>Pseudomonadota</taxon>
        <taxon>Gammaproteobacteria</taxon>
        <taxon>Alteromonadales</taxon>
        <taxon>Alteromonadaceae</taxon>
        <taxon>Saliniradius</taxon>
    </lineage>
</organism>
<accession>A0A2S2E4P8</accession>
<feature type="domain" description="HDOD" evidence="1">
    <location>
        <begin position="290"/>
        <end position="478"/>
    </location>
</feature>
<dbReference type="Gene3D" id="1.10.3210.10">
    <property type="entry name" value="Hypothetical protein af1432"/>
    <property type="match status" value="1"/>
</dbReference>
<reference evidence="2 3" key="1">
    <citation type="submission" date="2018-05" db="EMBL/GenBank/DDBJ databases">
        <title>Salinimonas sp. HMF8227 Genome sequencing and assembly.</title>
        <authorList>
            <person name="Kang H."/>
            <person name="Kang J."/>
            <person name="Cha I."/>
            <person name="Kim H."/>
            <person name="Joh K."/>
        </authorList>
    </citation>
    <scope>NUCLEOTIDE SEQUENCE [LARGE SCALE GENOMIC DNA]</scope>
    <source>
        <strain evidence="2 3">HMF8227</strain>
    </source>
</reference>
<evidence type="ECO:0000313" key="3">
    <source>
        <dbReference type="Proteomes" id="UP000245728"/>
    </source>
</evidence>
<name>A0A2S2E4P8_9ALTE</name>
<dbReference type="PROSITE" id="PS51833">
    <property type="entry name" value="HDOD"/>
    <property type="match status" value="1"/>
</dbReference>
<proteinExistence type="predicted"/>
<dbReference type="KEGG" id="salh:HMF8227_02173"/>
<gene>
    <name evidence="2" type="ORF">HMF8227_02173</name>
</gene>
<dbReference type="InterPro" id="IPR052340">
    <property type="entry name" value="RNase_Y/CdgJ"/>
</dbReference>
<protein>
    <recommendedName>
        <fullName evidence="1">HDOD domain-containing protein</fullName>
    </recommendedName>
</protein>
<dbReference type="PANTHER" id="PTHR33525">
    <property type="match status" value="1"/>
</dbReference>
<dbReference type="EMBL" id="CP029347">
    <property type="protein sequence ID" value="AWL12631.1"/>
    <property type="molecule type" value="Genomic_DNA"/>
</dbReference>
<evidence type="ECO:0000259" key="1">
    <source>
        <dbReference type="PROSITE" id="PS51833"/>
    </source>
</evidence>
<dbReference type="InterPro" id="IPR013976">
    <property type="entry name" value="HDOD"/>
</dbReference>
<evidence type="ECO:0000313" key="2">
    <source>
        <dbReference type="EMBL" id="AWL12631.1"/>
    </source>
</evidence>
<keyword evidence="3" id="KW-1185">Reference proteome</keyword>
<dbReference type="PANTHER" id="PTHR33525:SF4">
    <property type="entry name" value="CYCLIC DI-GMP PHOSPHODIESTERASE CDGJ"/>
    <property type="match status" value="1"/>
</dbReference>